<feature type="domain" description="Tubulin/FtsZ GTPase" evidence="7">
    <location>
        <begin position="13"/>
        <end position="205"/>
    </location>
</feature>
<sequence>MKIQLVPNELSAKIKVLGIGGAGGNAINDMIRSEMVGVDFIAANSDAMSLERNLAPIKIQLGTTLTRGLGAGGNPEVGREATREEAERLRQVLEGADMVFIAAGMGGGTGTGGAPVVAEISREVGALTVAVVSKPFEFEGKMKMRLADKGIEELRRVSDTIITIPNDRLFSLGSKNSRTTDIFSMANEVLGAAVRGISDLIVKPAFIKVDFADVRTIMKEGGMALMGTGLASGNTRAVESAERAISHPLLEDISIKGARGILINITTSQEFSLEELREVCSIIQAEAHDEALIKWGLVFDDELGDAMQVTVIATGIGHRHDLEKGRDVWQAPPPELPAAEDLEIPAFLRKGFEPPRTAEVAATDKRPPLGVVQGKKYVVHPDLQYEESELDTPPFLRKVD</sequence>
<dbReference type="Gene3D" id="3.30.1330.20">
    <property type="entry name" value="Tubulin/FtsZ, C-terminal domain"/>
    <property type="match status" value="1"/>
</dbReference>
<evidence type="ECO:0000259" key="8">
    <source>
        <dbReference type="SMART" id="SM00865"/>
    </source>
</evidence>
<comment type="function">
    <text evidence="4 6">Essential cell division protein that forms a contractile ring structure (Z ring) at the future cell division site. The regulation of the ring assembly controls the timing and the location of cell division. One of the functions of the FtsZ ring is to recruit other cell division proteins to the septum to produce a new cell wall between the dividing cells. Binds GTP and shows GTPase activity.</text>
</comment>
<dbReference type="InterPro" id="IPR003008">
    <property type="entry name" value="Tubulin_FtsZ_GTPase"/>
</dbReference>
<evidence type="ECO:0000256" key="4">
    <source>
        <dbReference type="HAMAP-Rule" id="MF_00909"/>
    </source>
</evidence>
<dbReference type="PRINTS" id="PR00423">
    <property type="entry name" value="CELLDVISFTSZ"/>
</dbReference>
<evidence type="ECO:0000256" key="5">
    <source>
        <dbReference type="NCBIfam" id="TIGR00065"/>
    </source>
</evidence>
<dbReference type="InterPro" id="IPR008280">
    <property type="entry name" value="Tub_FtsZ_C"/>
</dbReference>
<evidence type="ECO:0000256" key="2">
    <source>
        <dbReference type="ARBA" id="ARBA00022741"/>
    </source>
</evidence>
<accession>A0A7C3UXS9</accession>
<keyword evidence="2 4" id="KW-0547">Nucleotide-binding</keyword>
<dbReference type="CDD" id="cd02201">
    <property type="entry name" value="FtsZ_type1"/>
    <property type="match status" value="1"/>
</dbReference>
<evidence type="ECO:0000256" key="6">
    <source>
        <dbReference type="RuleBase" id="RU000631"/>
    </source>
</evidence>
<dbReference type="Pfam" id="PF00091">
    <property type="entry name" value="Tubulin"/>
    <property type="match status" value="1"/>
</dbReference>
<dbReference type="SMART" id="SM00864">
    <property type="entry name" value="Tubulin"/>
    <property type="match status" value="1"/>
</dbReference>
<dbReference type="InterPro" id="IPR037103">
    <property type="entry name" value="Tubulin/FtsZ-like_C"/>
</dbReference>
<dbReference type="SUPFAM" id="SSF52490">
    <property type="entry name" value="Tubulin nucleotide-binding domain-like"/>
    <property type="match status" value="1"/>
</dbReference>
<reference evidence="9" key="1">
    <citation type="journal article" date="2020" name="mSystems">
        <title>Genome- and Community-Level Interaction Insights into Carbon Utilization and Element Cycling Functions of Hydrothermarchaeota in Hydrothermal Sediment.</title>
        <authorList>
            <person name="Zhou Z."/>
            <person name="Liu Y."/>
            <person name="Xu W."/>
            <person name="Pan J."/>
            <person name="Luo Z.H."/>
            <person name="Li M."/>
        </authorList>
    </citation>
    <scope>NUCLEOTIDE SEQUENCE [LARGE SCALE GENOMIC DNA]</scope>
    <source>
        <strain evidence="9">SpSt-897</strain>
    </source>
</reference>
<keyword evidence="3 4" id="KW-0342">GTP-binding</keyword>
<keyword evidence="4 6" id="KW-0132">Cell division</keyword>
<dbReference type="SUPFAM" id="SSF55307">
    <property type="entry name" value="Tubulin C-terminal domain-like"/>
    <property type="match status" value="1"/>
</dbReference>
<dbReference type="GO" id="GO:0032153">
    <property type="term" value="C:cell division site"/>
    <property type="evidence" value="ECO:0007669"/>
    <property type="project" value="UniProtKB-UniRule"/>
</dbReference>
<feature type="binding site" evidence="4">
    <location>
        <begin position="108"/>
        <end position="110"/>
    </location>
    <ligand>
        <name>GTP</name>
        <dbReference type="ChEBI" id="CHEBI:37565"/>
    </ligand>
</feature>
<comment type="caution">
    <text evidence="9">The sequence shown here is derived from an EMBL/GenBank/DDBJ whole genome shotgun (WGS) entry which is preliminary data.</text>
</comment>
<evidence type="ECO:0000256" key="1">
    <source>
        <dbReference type="ARBA" id="ARBA00009690"/>
    </source>
</evidence>
<dbReference type="SMART" id="SM00865">
    <property type="entry name" value="Tubulin_C"/>
    <property type="match status" value="1"/>
</dbReference>
<dbReference type="Pfam" id="PF12327">
    <property type="entry name" value="FtsZ_C"/>
    <property type="match status" value="1"/>
</dbReference>
<feature type="binding site" evidence="4">
    <location>
        <position position="139"/>
    </location>
    <ligand>
        <name>GTP</name>
        <dbReference type="ChEBI" id="CHEBI:37565"/>
    </ligand>
</feature>
<dbReference type="InterPro" id="IPR000158">
    <property type="entry name" value="Cell_div_FtsZ"/>
</dbReference>
<dbReference type="GO" id="GO:0043093">
    <property type="term" value="P:FtsZ-dependent cytokinesis"/>
    <property type="evidence" value="ECO:0007669"/>
    <property type="project" value="UniProtKB-UniRule"/>
</dbReference>
<feature type="binding site" evidence="4">
    <location>
        <position position="187"/>
    </location>
    <ligand>
        <name>GTP</name>
        <dbReference type="ChEBI" id="CHEBI:37565"/>
    </ligand>
</feature>
<feature type="binding site" evidence="4">
    <location>
        <begin position="21"/>
        <end position="25"/>
    </location>
    <ligand>
        <name>GTP</name>
        <dbReference type="ChEBI" id="CHEBI:37565"/>
    </ligand>
</feature>
<dbReference type="GO" id="GO:0005737">
    <property type="term" value="C:cytoplasm"/>
    <property type="evidence" value="ECO:0007669"/>
    <property type="project" value="UniProtKB-SubCell"/>
</dbReference>
<dbReference type="Gene3D" id="3.40.50.1440">
    <property type="entry name" value="Tubulin/FtsZ, GTPase domain"/>
    <property type="match status" value="1"/>
</dbReference>
<organism evidence="9">
    <name type="scientific">Desulfobacca acetoxidans</name>
    <dbReference type="NCBI Taxonomy" id="60893"/>
    <lineage>
        <taxon>Bacteria</taxon>
        <taxon>Pseudomonadati</taxon>
        <taxon>Thermodesulfobacteriota</taxon>
        <taxon>Desulfobaccia</taxon>
        <taxon>Desulfobaccales</taxon>
        <taxon>Desulfobaccaceae</taxon>
        <taxon>Desulfobacca</taxon>
    </lineage>
</organism>
<proteinExistence type="inferred from homology"/>
<dbReference type="InterPro" id="IPR045061">
    <property type="entry name" value="FtsZ/CetZ"/>
</dbReference>
<comment type="subunit">
    <text evidence="4">Homodimer. Polymerizes to form a dynamic ring structure in a strictly GTP-dependent manner. Interacts directly with several other division proteins.</text>
</comment>
<dbReference type="GO" id="GO:0000917">
    <property type="term" value="P:division septum assembly"/>
    <property type="evidence" value="ECO:0007669"/>
    <property type="project" value="UniProtKB-KW"/>
</dbReference>
<dbReference type="InterPro" id="IPR024757">
    <property type="entry name" value="FtsZ_C"/>
</dbReference>
<dbReference type="PANTHER" id="PTHR30314">
    <property type="entry name" value="CELL DIVISION PROTEIN FTSZ-RELATED"/>
    <property type="match status" value="1"/>
</dbReference>
<protein>
    <recommendedName>
        <fullName evidence="4 5">Cell division protein FtsZ</fullName>
    </recommendedName>
</protein>
<keyword evidence="4 6" id="KW-0717">Septation</keyword>
<dbReference type="HAMAP" id="MF_00909">
    <property type="entry name" value="FtsZ"/>
    <property type="match status" value="1"/>
</dbReference>
<dbReference type="NCBIfam" id="TIGR00065">
    <property type="entry name" value="ftsZ"/>
    <property type="match status" value="1"/>
</dbReference>
<keyword evidence="4 6" id="KW-0131">Cell cycle</keyword>
<dbReference type="PANTHER" id="PTHR30314:SF3">
    <property type="entry name" value="MITOCHONDRIAL DIVISION PROTEIN FSZA"/>
    <property type="match status" value="1"/>
</dbReference>
<name>A0A7C3UXS9_9BACT</name>
<dbReference type="InterPro" id="IPR018316">
    <property type="entry name" value="Tubulin/FtsZ_2-layer-sand-dom"/>
</dbReference>
<comment type="subcellular location">
    <subcellularLocation>
        <location evidence="4">Cytoplasm</location>
    </subcellularLocation>
    <text evidence="4">Assembles at midcell at the inner surface of the cytoplasmic membrane.</text>
</comment>
<dbReference type="GO" id="GO:0051258">
    <property type="term" value="P:protein polymerization"/>
    <property type="evidence" value="ECO:0007669"/>
    <property type="project" value="UniProtKB-UniRule"/>
</dbReference>
<evidence type="ECO:0000259" key="7">
    <source>
        <dbReference type="SMART" id="SM00864"/>
    </source>
</evidence>
<dbReference type="AlphaFoldDB" id="A0A7C3UXS9"/>
<dbReference type="GO" id="GO:0005525">
    <property type="term" value="F:GTP binding"/>
    <property type="evidence" value="ECO:0007669"/>
    <property type="project" value="UniProtKB-UniRule"/>
</dbReference>
<dbReference type="InterPro" id="IPR020805">
    <property type="entry name" value="Cell_div_FtsZ_CS"/>
</dbReference>
<evidence type="ECO:0000313" key="9">
    <source>
        <dbReference type="EMBL" id="HGF34156.1"/>
    </source>
</evidence>
<dbReference type="GO" id="GO:0003924">
    <property type="term" value="F:GTPase activity"/>
    <property type="evidence" value="ECO:0007669"/>
    <property type="project" value="UniProtKB-UniRule"/>
</dbReference>
<dbReference type="PROSITE" id="PS01135">
    <property type="entry name" value="FTSZ_2"/>
    <property type="match status" value="1"/>
</dbReference>
<feature type="domain" description="Tubulin/FtsZ 2-layer sandwich" evidence="8">
    <location>
        <begin position="207"/>
        <end position="325"/>
    </location>
</feature>
<feature type="binding site" evidence="4">
    <location>
        <position position="143"/>
    </location>
    <ligand>
        <name>GTP</name>
        <dbReference type="ChEBI" id="CHEBI:37565"/>
    </ligand>
</feature>
<keyword evidence="4" id="KW-0963">Cytoplasm</keyword>
<comment type="similarity">
    <text evidence="1 4 6">Belongs to the FtsZ family.</text>
</comment>
<evidence type="ECO:0000256" key="3">
    <source>
        <dbReference type="ARBA" id="ARBA00023134"/>
    </source>
</evidence>
<dbReference type="FunFam" id="3.40.50.1440:FF:000001">
    <property type="entry name" value="Cell division protein FtsZ"/>
    <property type="match status" value="1"/>
</dbReference>
<gene>
    <name evidence="4 9" type="primary">ftsZ</name>
    <name evidence="9" type="ORF">ENW96_07170</name>
</gene>
<dbReference type="EMBL" id="DTMF01000178">
    <property type="protein sequence ID" value="HGF34156.1"/>
    <property type="molecule type" value="Genomic_DNA"/>
</dbReference>
<dbReference type="InterPro" id="IPR036525">
    <property type="entry name" value="Tubulin/FtsZ_GTPase_sf"/>
</dbReference>